<keyword evidence="2" id="KW-1185">Reference proteome</keyword>
<dbReference type="EMBL" id="CP051775">
    <property type="protein sequence ID" value="QJE73414.1"/>
    <property type="molecule type" value="Genomic_DNA"/>
</dbReference>
<dbReference type="AlphaFoldDB" id="A0A858R7R9"/>
<organism evidence="1 2">
    <name type="scientific">Aerophototrophica crusticola</name>
    <dbReference type="NCBI Taxonomy" id="1709002"/>
    <lineage>
        <taxon>Bacteria</taxon>
        <taxon>Pseudomonadati</taxon>
        <taxon>Pseudomonadota</taxon>
        <taxon>Alphaproteobacteria</taxon>
        <taxon>Rhodospirillales</taxon>
        <taxon>Rhodospirillaceae</taxon>
        <taxon>Aerophototrophica</taxon>
    </lineage>
</organism>
<name>A0A858R7R9_9PROT</name>
<evidence type="ECO:0000313" key="1">
    <source>
        <dbReference type="EMBL" id="QJE73414.1"/>
    </source>
</evidence>
<gene>
    <name evidence="1" type="ORF">HHL28_10205</name>
</gene>
<accession>A0A858R7R9</accession>
<sequence length="108" mass="11511">MASPSAGQWKYVNGQGAVSVMLNPVVQLHPLIHAIRARYPLVKVRLLTVFPASADFRGKPPRGCCLGDGVVPAVREFAAEDGVESPVIEQAWESLSTSLQKATAEAKA</sequence>
<reference evidence="1" key="1">
    <citation type="submission" date="2020-04" db="EMBL/GenBank/DDBJ databases">
        <title>A desert anoxygenic phototrophic bacterium fixes CO2 using RubisCO under aerobic conditions.</title>
        <authorList>
            <person name="Tang K."/>
        </authorList>
    </citation>
    <scope>NUCLEOTIDE SEQUENCE [LARGE SCALE GENOMIC DNA]</scope>
    <source>
        <strain evidence="1">MIMtkB3</strain>
    </source>
</reference>
<dbReference type="KEGG" id="acru:HHL28_10205"/>
<proteinExistence type="predicted"/>
<protein>
    <submittedName>
        <fullName evidence="1">Uncharacterized protein</fullName>
    </submittedName>
</protein>
<evidence type="ECO:0000313" key="2">
    <source>
        <dbReference type="Proteomes" id="UP000501891"/>
    </source>
</evidence>
<dbReference type="Proteomes" id="UP000501891">
    <property type="component" value="Chromosome"/>
</dbReference>